<dbReference type="AlphaFoldDB" id="A0A4R3J775"/>
<evidence type="ECO:0000256" key="3">
    <source>
        <dbReference type="ARBA" id="ARBA00022989"/>
    </source>
</evidence>
<proteinExistence type="inferred from homology"/>
<accession>A0A4R3J775</accession>
<dbReference type="SUPFAM" id="SSF46565">
    <property type="entry name" value="Chaperone J-domain"/>
    <property type="match status" value="1"/>
</dbReference>
<dbReference type="CDD" id="cd06257">
    <property type="entry name" value="DnaJ"/>
    <property type="match status" value="1"/>
</dbReference>
<dbReference type="PROSITE" id="PS50076">
    <property type="entry name" value="DNAJ_2"/>
    <property type="match status" value="1"/>
</dbReference>
<evidence type="ECO:0000256" key="4">
    <source>
        <dbReference type="ARBA" id="ARBA00023136"/>
    </source>
</evidence>
<dbReference type="EMBL" id="SLZW01000008">
    <property type="protein sequence ID" value="TCS61267.1"/>
    <property type="molecule type" value="Genomic_DNA"/>
</dbReference>
<dbReference type="PANTHER" id="PTHR12763:SF28">
    <property type="entry name" value="GEO10507P1-RELATED"/>
    <property type="match status" value="1"/>
</dbReference>
<feature type="transmembrane region" description="Helical" evidence="6">
    <location>
        <begin position="56"/>
        <end position="78"/>
    </location>
</feature>
<feature type="transmembrane region" description="Helical" evidence="6">
    <location>
        <begin position="6"/>
        <end position="22"/>
    </location>
</feature>
<comment type="similarity">
    <text evidence="5">Belongs to the TIM14 family.</text>
</comment>
<evidence type="ECO:0000256" key="5">
    <source>
        <dbReference type="ARBA" id="ARBA00038105"/>
    </source>
</evidence>
<dbReference type="PANTHER" id="PTHR12763">
    <property type="match status" value="1"/>
</dbReference>
<dbReference type="SMART" id="SM00271">
    <property type="entry name" value="DnaJ"/>
    <property type="match status" value="1"/>
</dbReference>
<comment type="caution">
    <text evidence="8">The sequence shown here is derived from an EMBL/GenBank/DDBJ whole genome shotgun (WGS) entry which is preliminary data.</text>
</comment>
<dbReference type="InterPro" id="IPR001623">
    <property type="entry name" value="DnaJ_domain"/>
</dbReference>
<protein>
    <submittedName>
        <fullName evidence="8">DnaJ-like protein</fullName>
    </submittedName>
</protein>
<name>A0A4R3J775_9PROT</name>
<keyword evidence="9" id="KW-1185">Reference proteome</keyword>
<dbReference type="Pfam" id="PF00226">
    <property type="entry name" value="DnaJ"/>
    <property type="match status" value="1"/>
</dbReference>
<dbReference type="Proteomes" id="UP000295304">
    <property type="component" value="Unassembled WGS sequence"/>
</dbReference>
<feature type="domain" description="J" evidence="7">
    <location>
        <begin position="186"/>
        <end position="239"/>
    </location>
</feature>
<evidence type="ECO:0000256" key="6">
    <source>
        <dbReference type="SAM" id="Phobius"/>
    </source>
</evidence>
<dbReference type="PRINTS" id="PR00625">
    <property type="entry name" value="JDOMAIN"/>
</dbReference>
<sequence>MPYLILGLTLALGLFLLGRWFISADPKDLFKVLKIAVALVGLTIIIVLAVSGRLLWALAALPAVLIWLMRLFGAFRAVKSFAGGREKKSEEKNSEIETSYLRMQLDHLTGRMHGVVLAGAYRGRALDTLPLEALLKLLGTLRVDDLDSARLLESYLERAHPDWRDHNEDGYGNDGAARTGEMARGEALKVLGLEETASAEEIKAAYRRLMANLHPDHGGSSYLAAQINRAKDVLLGDQD</sequence>
<evidence type="ECO:0000259" key="7">
    <source>
        <dbReference type="PROSITE" id="PS50076"/>
    </source>
</evidence>
<keyword evidence="4 6" id="KW-0472">Membrane</keyword>
<dbReference type="RefSeq" id="WP_165886362.1">
    <property type="nucleotide sequence ID" value="NZ_CP119676.1"/>
</dbReference>
<organism evidence="8 9">
    <name type="scientific">Varunaivibrio sulfuroxidans</name>
    <dbReference type="NCBI Taxonomy" id="1773489"/>
    <lineage>
        <taxon>Bacteria</taxon>
        <taxon>Pseudomonadati</taxon>
        <taxon>Pseudomonadota</taxon>
        <taxon>Alphaproteobacteria</taxon>
        <taxon>Rhodospirillales</taxon>
        <taxon>Magnetovibrionaceae</taxon>
        <taxon>Varunaivibrio</taxon>
    </lineage>
</organism>
<evidence type="ECO:0000256" key="2">
    <source>
        <dbReference type="ARBA" id="ARBA00022692"/>
    </source>
</evidence>
<evidence type="ECO:0000256" key="1">
    <source>
        <dbReference type="ARBA" id="ARBA00004167"/>
    </source>
</evidence>
<reference evidence="8 9" key="1">
    <citation type="submission" date="2019-03" db="EMBL/GenBank/DDBJ databases">
        <title>Genomic Encyclopedia of Type Strains, Phase IV (KMG-IV): sequencing the most valuable type-strain genomes for metagenomic binning, comparative biology and taxonomic classification.</title>
        <authorList>
            <person name="Goeker M."/>
        </authorList>
    </citation>
    <scope>NUCLEOTIDE SEQUENCE [LARGE SCALE GENOMIC DNA]</scope>
    <source>
        <strain evidence="8 9">DSM 101688</strain>
    </source>
</reference>
<evidence type="ECO:0000313" key="9">
    <source>
        <dbReference type="Proteomes" id="UP000295304"/>
    </source>
</evidence>
<evidence type="ECO:0000313" key="8">
    <source>
        <dbReference type="EMBL" id="TCS61267.1"/>
    </source>
</evidence>
<gene>
    <name evidence="8" type="ORF">EDD55_10866</name>
</gene>
<comment type="subcellular location">
    <subcellularLocation>
        <location evidence="1">Membrane</location>
        <topology evidence="1">Single-pass membrane protein</topology>
    </subcellularLocation>
</comment>
<dbReference type="Gene3D" id="1.10.287.110">
    <property type="entry name" value="DnaJ domain"/>
    <property type="match status" value="1"/>
</dbReference>
<feature type="transmembrane region" description="Helical" evidence="6">
    <location>
        <begin position="29"/>
        <end position="50"/>
    </location>
</feature>
<dbReference type="GO" id="GO:0016020">
    <property type="term" value="C:membrane"/>
    <property type="evidence" value="ECO:0007669"/>
    <property type="project" value="UniProtKB-SubCell"/>
</dbReference>
<keyword evidence="3 6" id="KW-1133">Transmembrane helix</keyword>
<dbReference type="FunFam" id="1.10.287.110:FF:000001">
    <property type="entry name" value="Import inner membrane translocase subunit tim14"/>
    <property type="match status" value="1"/>
</dbReference>
<dbReference type="InterPro" id="IPR036869">
    <property type="entry name" value="J_dom_sf"/>
</dbReference>
<keyword evidence="2 6" id="KW-0812">Transmembrane</keyword>